<dbReference type="GeneTree" id="ENSGT00940000160622"/>
<comment type="subcellular location">
    <subcellularLocation>
        <location evidence="1">Cytoplasm</location>
    </subcellularLocation>
</comment>
<dbReference type="Ensembl" id="ENSNVIT00000012111.1">
    <property type="protein sequence ID" value="ENSNVIP00000010352.1"/>
    <property type="gene ID" value="ENSNVIG00000008089.1"/>
</dbReference>
<evidence type="ECO:0000256" key="1">
    <source>
        <dbReference type="ARBA" id="ARBA00004496"/>
    </source>
</evidence>
<protein>
    <submittedName>
        <fullName evidence="4">Rho guanine nucleotide exchange factor 4</fullName>
    </submittedName>
</protein>
<dbReference type="GO" id="GO:0005085">
    <property type="term" value="F:guanyl-nucleotide exchange factor activity"/>
    <property type="evidence" value="ECO:0007669"/>
    <property type="project" value="UniProtKB-KW"/>
</dbReference>
<reference evidence="4" key="1">
    <citation type="submission" date="2025-08" db="UniProtKB">
        <authorList>
            <consortium name="Ensembl"/>
        </authorList>
    </citation>
    <scope>IDENTIFICATION</scope>
</reference>
<dbReference type="GO" id="GO:0005737">
    <property type="term" value="C:cytoplasm"/>
    <property type="evidence" value="ECO:0007669"/>
    <property type="project" value="UniProtKB-SubCell"/>
</dbReference>
<accession>A0A8C7EMX7</accession>
<sequence>MQWEEQQGKKPICSHSQKAFHIEPVQRAWTLPSVSAEDLPREIPLQPRSIIPQHPSISLDDLWLENTQRRRLKKQVQERKMQKRIAHKDGVQYWRKMTITSPESLSLARRTHPFSQSVPTGLNCMGWPEYIPDTALSRPYYLARQKHPVLPTSLPQQQVLVLAEPKRKPSTFWHSISRLAPFRK</sequence>
<keyword evidence="5" id="KW-1185">Reference proteome</keyword>
<proteinExistence type="predicted"/>
<dbReference type="PANTHER" id="PTHR47544:SF2">
    <property type="entry name" value="RHO GUANINE NUCLEOTIDE EXCHANGE FACTOR 4"/>
    <property type="match status" value="1"/>
</dbReference>
<keyword evidence="2" id="KW-0963">Cytoplasm</keyword>
<evidence type="ECO:0000256" key="3">
    <source>
        <dbReference type="ARBA" id="ARBA00022658"/>
    </source>
</evidence>
<dbReference type="PANTHER" id="PTHR47544">
    <property type="entry name" value="RHO GUANINE NUCLEOTIDE EXCHANGE FACTOR 4"/>
    <property type="match status" value="1"/>
</dbReference>
<evidence type="ECO:0000256" key="2">
    <source>
        <dbReference type="ARBA" id="ARBA00022490"/>
    </source>
</evidence>
<evidence type="ECO:0000313" key="5">
    <source>
        <dbReference type="Proteomes" id="UP000694425"/>
    </source>
</evidence>
<evidence type="ECO:0000313" key="4">
    <source>
        <dbReference type="Ensembl" id="ENSNVIP00000010352.1"/>
    </source>
</evidence>
<organism evidence="4 5">
    <name type="scientific">Neovison vison</name>
    <name type="common">American mink</name>
    <name type="synonym">Mustela vison</name>
    <dbReference type="NCBI Taxonomy" id="452646"/>
    <lineage>
        <taxon>Eukaryota</taxon>
        <taxon>Metazoa</taxon>
        <taxon>Chordata</taxon>
        <taxon>Craniata</taxon>
        <taxon>Vertebrata</taxon>
        <taxon>Euteleostomi</taxon>
        <taxon>Mammalia</taxon>
        <taxon>Eutheria</taxon>
        <taxon>Laurasiatheria</taxon>
        <taxon>Carnivora</taxon>
        <taxon>Caniformia</taxon>
        <taxon>Musteloidea</taxon>
        <taxon>Mustelidae</taxon>
        <taxon>Mustelinae</taxon>
        <taxon>Neogale</taxon>
    </lineage>
</organism>
<dbReference type="Proteomes" id="UP000694425">
    <property type="component" value="Unplaced"/>
</dbReference>
<keyword evidence="3" id="KW-0344">Guanine-nucleotide releasing factor</keyword>
<name>A0A8C7EMX7_NEOVI</name>
<dbReference type="AlphaFoldDB" id="A0A8C7EMX7"/>
<reference evidence="4" key="2">
    <citation type="submission" date="2025-09" db="UniProtKB">
        <authorList>
            <consortium name="Ensembl"/>
        </authorList>
    </citation>
    <scope>IDENTIFICATION</scope>
</reference>